<feature type="transmembrane region" description="Helical" evidence="1">
    <location>
        <begin position="56"/>
        <end position="75"/>
    </location>
</feature>
<dbReference type="AlphaFoldDB" id="A0A1I7X2X7"/>
<dbReference type="WBParaSite" id="Hba_11739">
    <property type="protein sequence ID" value="Hba_11739"/>
    <property type="gene ID" value="Hba_11739"/>
</dbReference>
<feature type="transmembrane region" description="Helical" evidence="1">
    <location>
        <begin position="16"/>
        <end position="36"/>
    </location>
</feature>
<keyword evidence="1" id="KW-0812">Transmembrane</keyword>
<feature type="transmembrane region" description="Helical" evidence="1">
    <location>
        <begin position="114"/>
        <end position="133"/>
    </location>
</feature>
<organism evidence="2 3">
    <name type="scientific">Heterorhabditis bacteriophora</name>
    <name type="common">Entomopathogenic nematode worm</name>
    <dbReference type="NCBI Taxonomy" id="37862"/>
    <lineage>
        <taxon>Eukaryota</taxon>
        <taxon>Metazoa</taxon>
        <taxon>Ecdysozoa</taxon>
        <taxon>Nematoda</taxon>
        <taxon>Chromadorea</taxon>
        <taxon>Rhabditida</taxon>
        <taxon>Rhabditina</taxon>
        <taxon>Rhabditomorpha</taxon>
        <taxon>Strongyloidea</taxon>
        <taxon>Heterorhabditidae</taxon>
        <taxon>Heterorhabditis</taxon>
    </lineage>
</organism>
<name>A0A1I7X2X7_HETBA</name>
<evidence type="ECO:0000256" key="1">
    <source>
        <dbReference type="SAM" id="Phobius"/>
    </source>
</evidence>
<sequence>MENTTLFNENSTVLRMFYTVLCPLSILLNVFGIYLIIFKSSQQMGEYRWHLLHYQIWVSAIDIFMNCLFQPVVFLPINADIGYGILITKFGFSGSACFLCYVDPSQWAELLRKVSAPFVLIFIPVLATFIRILDGRLGFQILNDIMMMMISSYGVFATISQNDLPTSLSNKWSFLFHCIQQINQLTTVAPGSNRLTWLKEFTKQHTLRVPPDAQRDVVPWMLLTARGLPMNVYFSVEYVAFGGSSLNLLCTPNIYSNCANLPVKHFFR</sequence>
<evidence type="ECO:0000313" key="2">
    <source>
        <dbReference type="Proteomes" id="UP000095283"/>
    </source>
</evidence>
<reference evidence="3" key="1">
    <citation type="submission" date="2016-11" db="UniProtKB">
        <authorList>
            <consortium name="WormBaseParasite"/>
        </authorList>
    </citation>
    <scope>IDENTIFICATION</scope>
</reference>
<keyword evidence="2" id="KW-1185">Reference proteome</keyword>
<protein>
    <submittedName>
        <fullName evidence="3">ABC2_membrane domain-containing protein</fullName>
    </submittedName>
</protein>
<accession>A0A1I7X2X7</accession>
<dbReference type="InterPro" id="IPR019429">
    <property type="entry name" value="7TM_GPCR_serpentine_rcpt_Sri"/>
</dbReference>
<feature type="transmembrane region" description="Helical" evidence="1">
    <location>
        <begin position="81"/>
        <end position="102"/>
    </location>
</feature>
<proteinExistence type="predicted"/>
<dbReference type="Proteomes" id="UP000095283">
    <property type="component" value="Unplaced"/>
</dbReference>
<evidence type="ECO:0000313" key="3">
    <source>
        <dbReference type="WBParaSite" id="Hba_11739"/>
    </source>
</evidence>
<keyword evidence="1" id="KW-1133">Transmembrane helix</keyword>
<dbReference type="Pfam" id="PF10327">
    <property type="entry name" value="7TM_GPCR_Sri"/>
    <property type="match status" value="1"/>
</dbReference>
<keyword evidence="1" id="KW-0472">Membrane</keyword>